<dbReference type="AlphaFoldDB" id="W4QRY9"/>
<protein>
    <recommendedName>
        <fullName evidence="3">Nucleotidyltransferase</fullName>
    </recommendedName>
</protein>
<organism evidence="1 2">
    <name type="scientific">Halalkalibacter akibai (strain ATCC 43226 / DSM 21942 / CIP 109018 / JCM 9157 / 1139)</name>
    <name type="common">Bacillus akibai</name>
    <dbReference type="NCBI Taxonomy" id="1236973"/>
    <lineage>
        <taxon>Bacteria</taxon>
        <taxon>Bacillati</taxon>
        <taxon>Bacillota</taxon>
        <taxon>Bacilli</taxon>
        <taxon>Bacillales</taxon>
        <taxon>Bacillaceae</taxon>
        <taxon>Halalkalibacter</taxon>
    </lineage>
</organism>
<evidence type="ECO:0000313" key="2">
    <source>
        <dbReference type="Proteomes" id="UP000018896"/>
    </source>
</evidence>
<dbReference type="PANTHER" id="PTHR34817:SF1">
    <property type="entry name" value="NUCLEOTIDYLTRANSFERASE"/>
    <property type="match status" value="1"/>
</dbReference>
<dbReference type="OrthoDB" id="2987080at2"/>
<dbReference type="Proteomes" id="UP000018896">
    <property type="component" value="Unassembled WGS sequence"/>
</dbReference>
<dbReference type="EMBL" id="BAUV01000011">
    <property type="protein sequence ID" value="GAE34865.1"/>
    <property type="molecule type" value="Genomic_DNA"/>
</dbReference>
<name>W4QRY9_HALA3</name>
<dbReference type="PANTHER" id="PTHR34817">
    <property type="entry name" value="NUCLEOTIDYLTRANSFERASE"/>
    <property type="match status" value="1"/>
</dbReference>
<dbReference type="eggNOG" id="ENOG50342AW">
    <property type="taxonomic scope" value="Bacteria"/>
</dbReference>
<proteinExistence type="predicted"/>
<dbReference type="InterPro" id="IPR018775">
    <property type="entry name" value="RlaP"/>
</dbReference>
<evidence type="ECO:0000313" key="1">
    <source>
        <dbReference type="EMBL" id="GAE34865.1"/>
    </source>
</evidence>
<reference evidence="1 2" key="1">
    <citation type="journal article" date="2014" name="Genome Announc.">
        <title>Draft Genome Sequences of Three Alkaliphilic Bacillus Strains, Bacillus wakoensis JCM 9140T, Bacillus akibai JCM 9157T, and Bacillus hemicellulosilyticus JCM 9152T.</title>
        <authorList>
            <person name="Yuki M."/>
            <person name="Oshima K."/>
            <person name="Suda W."/>
            <person name="Oshida Y."/>
            <person name="Kitamura K."/>
            <person name="Iida T."/>
            <person name="Hattori M."/>
            <person name="Ohkuma M."/>
        </authorList>
    </citation>
    <scope>NUCLEOTIDE SEQUENCE [LARGE SCALE GENOMIC DNA]</scope>
    <source>
        <strain evidence="1 2">JCM 9157</strain>
    </source>
</reference>
<sequence>MNRKLVFKALVGSGNYHLSTPESDKDYKIFVLPFFQDLYNGKVYTRSVVGKNDEEIHDIRKLNQLFWKSNVNFVEVLFSIEIVHSESEWIKESVDQILALKKEIASMNLPYLYKACKGMFLSKSKYIETGNQETKLLVEKFGYDTKSAMHTFRILDFIERYADNEFTDFKKAIQYNETEREFLLKLKQGAFTQMEFNQLIRAKVENFEKLEAMYQQQPVKEDVKAMLEEIIYKLVANSVQYELNQED</sequence>
<keyword evidence="2" id="KW-1185">Reference proteome</keyword>
<evidence type="ECO:0008006" key="3">
    <source>
        <dbReference type="Google" id="ProtNLM"/>
    </source>
</evidence>
<dbReference type="Pfam" id="PF10127">
    <property type="entry name" value="RlaP"/>
    <property type="match status" value="1"/>
</dbReference>
<dbReference type="RefSeq" id="WP_052013035.1">
    <property type="nucleotide sequence ID" value="NZ_BAUV01000011.1"/>
</dbReference>
<gene>
    <name evidence="1" type="ORF">JCM9157_1946</name>
</gene>
<accession>W4QRY9</accession>
<comment type="caution">
    <text evidence="1">The sequence shown here is derived from an EMBL/GenBank/DDBJ whole genome shotgun (WGS) entry which is preliminary data.</text>
</comment>